<protein>
    <recommendedName>
        <fullName evidence="17">Neurotransmitter-gated ion-channel ligand-binding domain-containing protein</fullName>
    </recommendedName>
</protein>
<evidence type="ECO:0000313" key="15">
    <source>
        <dbReference type="EMBL" id="GAV07237.1"/>
    </source>
</evidence>
<comment type="subcellular location">
    <subcellularLocation>
        <location evidence="2">Cell membrane</location>
    </subcellularLocation>
    <subcellularLocation>
        <location evidence="1">Membrane</location>
        <topology evidence="1">Multi-pass membrane protein</topology>
    </subcellularLocation>
</comment>
<dbReference type="Pfam" id="PF02932">
    <property type="entry name" value="Neur_chan_memb"/>
    <property type="match status" value="1"/>
</dbReference>
<evidence type="ECO:0000256" key="12">
    <source>
        <dbReference type="SAM" id="MobiDB-lite"/>
    </source>
</evidence>
<dbReference type="SUPFAM" id="SSF63712">
    <property type="entry name" value="Nicotinic receptor ligand binding domain-like"/>
    <property type="match status" value="1"/>
</dbReference>
<evidence type="ECO:0000313" key="16">
    <source>
        <dbReference type="Proteomes" id="UP000186922"/>
    </source>
</evidence>
<comment type="similarity">
    <text evidence="11">Belongs to the ligand-gated ion channel (TC 1.A.9) family.</text>
</comment>
<dbReference type="InterPro" id="IPR006029">
    <property type="entry name" value="Neurotrans-gated_channel_TM"/>
</dbReference>
<dbReference type="CDD" id="cd19049">
    <property type="entry name" value="LGIC_TM_anion"/>
    <property type="match status" value="1"/>
</dbReference>
<feature type="domain" description="Neurotransmitter-gated ion-channel ligand-binding" evidence="13">
    <location>
        <begin position="44"/>
        <end position="257"/>
    </location>
</feature>
<keyword evidence="5 11" id="KW-0812">Transmembrane</keyword>
<dbReference type="FunFam" id="2.70.170.10:FF:000045">
    <property type="entry name" value="Predicted protein"/>
    <property type="match status" value="1"/>
</dbReference>
<dbReference type="EMBL" id="BDGG01000014">
    <property type="protein sequence ID" value="GAV07237.1"/>
    <property type="molecule type" value="Genomic_DNA"/>
</dbReference>
<feature type="transmembrane region" description="Helical" evidence="11">
    <location>
        <begin position="531"/>
        <end position="549"/>
    </location>
</feature>
<feature type="transmembrane region" description="Helical" evidence="11">
    <location>
        <begin position="291"/>
        <end position="311"/>
    </location>
</feature>
<evidence type="ECO:0000256" key="4">
    <source>
        <dbReference type="ARBA" id="ARBA00022475"/>
    </source>
</evidence>
<keyword evidence="7 11" id="KW-1133">Transmembrane helix</keyword>
<dbReference type="STRING" id="947166.A0A1D1W0Z5"/>
<organism evidence="15 16">
    <name type="scientific">Ramazzottius varieornatus</name>
    <name type="common">Water bear</name>
    <name type="synonym">Tardigrade</name>
    <dbReference type="NCBI Taxonomy" id="947166"/>
    <lineage>
        <taxon>Eukaryota</taxon>
        <taxon>Metazoa</taxon>
        <taxon>Ecdysozoa</taxon>
        <taxon>Tardigrada</taxon>
        <taxon>Eutardigrada</taxon>
        <taxon>Parachela</taxon>
        <taxon>Hypsibioidea</taxon>
        <taxon>Ramazzottiidae</taxon>
        <taxon>Ramazzottius</taxon>
    </lineage>
</organism>
<dbReference type="GO" id="GO:0004888">
    <property type="term" value="F:transmembrane signaling receptor activity"/>
    <property type="evidence" value="ECO:0007669"/>
    <property type="project" value="InterPro"/>
</dbReference>
<evidence type="ECO:0000256" key="8">
    <source>
        <dbReference type="ARBA" id="ARBA00023065"/>
    </source>
</evidence>
<feature type="compositionally biased region" description="Low complexity" evidence="12">
    <location>
        <begin position="354"/>
        <end position="370"/>
    </location>
</feature>
<dbReference type="InterPro" id="IPR018000">
    <property type="entry name" value="Neurotransmitter_ion_chnl_CS"/>
</dbReference>
<dbReference type="SUPFAM" id="SSF90112">
    <property type="entry name" value="Neurotransmitter-gated ion-channel transmembrane pore"/>
    <property type="match status" value="1"/>
</dbReference>
<keyword evidence="3 11" id="KW-0813">Transport</keyword>
<feature type="domain" description="Neurotransmitter-gated ion-channel transmembrane" evidence="14">
    <location>
        <begin position="265"/>
        <end position="545"/>
    </location>
</feature>
<dbReference type="NCBIfam" id="TIGR00860">
    <property type="entry name" value="LIC"/>
    <property type="match status" value="1"/>
</dbReference>
<dbReference type="InterPro" id="IPR036734">
    <property type="entry name" value="Neur_chan_lig-bd_sf"/>
</dbReference>
<evidence type="ECO:0000256" key="5">
    <source>
        <dbReference type="ARBA" id="ARBA00022692"/>
    </source>
</evidence>
<evidence type="ECO:0000256" key="11">
    <source>
        <dbReference type="RuleBase" id="RU000687"/>
    </source>
</evidence>
<dbReference type="InterPro" id="IPR006201">
    <property type="entry name" value="Neur_channel"/>
</dbReference>
<dbReference type="PROSITE" id="PS00236">
    <property type="entry name" value="NEUROTR_ION_CHANNEL"/>
    <property type="match status" value="1"/>
</dbReference>
<evidence type="ECO:0000256" key="2">
    <source>
        <dbReference type="ARBA" id="ARBA00004236"/>
    </source>
</evidence>
<keyword evidence="16" id="KW-1185">Reference proteome</keyword>
<accession>A0A1D1W0Z5</accession>
<evidence type="ECO:0000256" key="9">
    <source>
        <dbReference type="ARBA" id="ARBA00023136"/>
    </source>
</evidence>
<keyword evidence="8 11" id="KW-0406">Ion transport</keyword>
<evidence type="ECO:0000256" key="1">
    <source>
        <dbReference type="ARBA" id="ARBA00004141"/>
    </source>
</evidence>
<feature type="transmembrane region" description="Helical" evidence="11">
    <location>
        <begin position="323"/>
        <end position="345"/>
    </location>
</feature>
<evidence type="ECO:0000256" key="3">
    <source>
        <dbReference type="ARBA" id="ARBA00022448"/>
    </source>
</evidence>
<reference evidence="15 16" key="1">
    <citation type="journal article" date="2016" name="Nat. Commun.">
        <title>Extremotolerant tardigrade genome and improved radiotolerance of human cultured cells by tardigrade-unique protein.</title>
        <authorList>
            <person name="Hashimoto T."/>
            <person name="Horikawa D.D."/>
            <person name="Saito Y."/>
            <person name="Kuwahara H."/>
            <person name="Kozuka-Hata H."/>
            <person name="Shin-I T."/>
            <person name="Minakuchi Y."/>
            <person name="Ohishi K."/>
            <person name="Motoyama A."/>
            <person name="Aizu T."/>
            <person name="Enomoto A."/>
            <person name="Kondo K."/>
            <person name="Tanaka S."/>
            <person name="Hara Y."/>
            <person name="Koshikawa S."/>
            <person name="Sagara H."/>
            <person name="Miura T."/>
            <person name="Yokobori S."/>
            <person name="Miyagawa K."/>
            <person name="Suzuki Y."/>
            <person name="Kubo T."/>
            <person name="Oyama M."/>
            <person name="Kohara Y."/>
            <person name="Fujiyama A."/>
            <person name="Arakawa K."/>
            <person name="Katayama T."/>
            <person name="Toyoda A."/>
            <person name="Kunieda T."/>
        </authorList>
    </citation>
    <scope>NUCLEOTIDE SEQUENCE [LARGE SCALE GENOMIC DNA]</scope>
    <source>
        <strain evidence="15 16">YOKOZUNA-1</strain>
    </source>
</reference>
<evidence type="ECO:0000256" key="6">
    <source>
        <dbReference type="ARBA" id="ARBA00022729"/>
    </source>
</evidence>
<comment type="caution">
    <text evidence="15">The sequence shown here is derived from an EMBL/GenBank/DDBJ whole genome shotgun (WGS) entry which is preliminary data.</text>
</comment>
<dbReference type="OrthoDB" id="407674at2759"/>
<keyword evidence="6" id="KW-0732">Signal</keyword>
<feature type="transmembrane region" description="Helical" evidence="11">
    <location>
        <begin position="265"/>
        <end position="284"/>
    </location>
</feature>
<proteinExistence type="inferred from homology"/>
<evidence type="ECO:0000256" key="7">
    <source>
        <dbReference type="ARBA" id="ARBA00022989"/>
    </source>
</evidence>
<keyword evidence="4" id="KW-1003">Cell membrane</keyword>
<name>A0A1D1W0Z5_RAMVA</name>
<dbReference type="Gene3D" id="1.20.58.390">
    <property type="entry name" value="Neurotransmitter-gated ion-channel transmembrane domain"/>
    <property type="match status" value="2"/>
</dbReference>
<dbReference type="InterPro" id="IPR006028">
    <property type="entry name" value="GABAA/Glycine_rcpt"/>
</dbReference>
<dbReference type="CDD" id="cd18987">
    <property type="entry name" value="LGIC_ECD_anion"/>
    <property type="match status" value="1"/>
</dbReference>
<evidence type="ECO:0000259" key="14">
    <source>
        <dbReference type="Pfam" id="PF02932"/>
    </source>
</evidence>
<dbReference type="PRINTS" id="PR00253">
    <property type="entry name" value="GABAARECEPTR"/>
</dbReference>
<sequence>MMLSLARINGISTWTWLSVRSLLAALCFLSFLTKGLCDGAGGKQNLLDIVLQGYDIDKWPTFQEGDLENELTEPTRANLSLDIMFISSIDVQAMDLTIDFYLNQRWRDARLQYPQNLSKRKIVLRTVEQIKRIWTPDTYMVNAKSANFHEVTTPNRLVYIDHDGNVMYSARITAKLACEMHFGMYPVDTQVCHLHLASYAYTTSHLKFHWTEEAITYGSTEDLNQFTLADKWTEESEDKYPDGYYPCLRVHFKFKRNFGHHLIQTYLPTVLIVTISWVSFFLEAAAIPARVSLGITTFLTMITLNSGAKVGLPPVSYVKAIDIWMLACTFFVFSTLWHYVLVCVVSRRPIPGAAASARNSSQNSKNRASRPSTFSQRPPSEMMASQHHSPNCVKHRLVNGGSPEVQLHELSALHHTVGHVSSPDFSRHPAPQRIKDRSDSAVSEPIWILRSDASCKTNFGPPTSPGVMYNPIDMESPINDEGKKASSPLAPNGGALAAVQPRRKKLCRCQCMATAETAKDRAKRIDIYARWLYPLAFLLFNVVYWGYYLNLNPESMRGRPAS</sequence>
<dbReference type="AlphaFoldDB" id="A0A1D1W0Z5"/>
<dbReference type="Proteomes" id="UP000186922">
    <property type="component" value="Unassembled WGS sequence"/>
</dbReference>
<gene>
    <name evidence="15" type="primary">RvY_17102</name>
    <name evidence="15" type="synonym">RvY_17102.1</name>
    <name evidence="15" type="ORF">RvY_17102-1</name>
</gene>
<evidence type="ECO:0008006" key="17">
    <source>
        <dbReference type="Google" id="ProtNLM"/>
    </source>
</evidence>
<dbReference type="Gene3D" id="2.70.170.10">
    <property type="entry name" value="Neurotransmitter-gated ion-channel ligand-binding domain"/>
    <property type="match status" value="1"/>
</dbReference>
<dbReference type="InterPro" id="IPR038050">
    <property type="entry name" value="Neuro_actylchol_rec"/>
</dbReference>
<dbReference type="InterPro" id="IPR006202">
    <property type="entry name" value="Neur_chan_lig-bd"/>
</dbReference>
<dbReference type="GO" id="GO:0005886">
    <property type="term" value="C:plasma membrane"/>
    <property type="evidence" value="ECO:0007669"/>
    <property type="project" value="UniProtKB-SubCell"/>
</dbReference>
<dbReference type="PANTHER" id="PTHR18945">
    <property type="entry name" value="NEUROTRANSMITTER GATED ION CHANNEL"/>
    <property type="match status" value="1"/>
</dbReference>
<evidence type="ECO:0000259" key="13">
    <source>
        <dbReference type="Pfam" id="PF02931"/>
    </source>
</evidence>
<dbReference type="GO" id="GO:0005230">
    <property type="term" value="F:extracellular ligand-gated monoatomic ion channel activity"/>
    <property type="evidence" value="ECO:0007669"/>
    <property type="project" value="InterPro"/>
</dbReference>
<dbReference type="InterPro" id="IPR036719">
    <property type="entry name" value="Neuro-gated_channel_TM_sf"/>
</dbReference>
<dbReference type="PRINTS" id="PR00252">
    <property type="entry name" value="NRIONCHANNEL"/>
</dbReference>
<dbReference type="Pfam" id="PF02931">
    <property type="entry name" value="Neur_chan_LBD"/>
    <property type="match status" value="1"/>
</dbReference>
<feature type="region of interest" description="Disordered" evidence="12">
    <location>
        <begin position="354"/>
        <end position="389"/>
    </location>
</feature>
<keyword evidence="10 11" id="KW-0407">Ion channel</keyword>
<evidence type="ECO:0000256" key="10">
    <source>
        <dbReference type="ARBA" id="ARBA00023303"/>
    </source>
</evidence>
<keyword evidence="9 11" id="KW-0472">Membrane</keyword>